<proteinExistence type="predicted"/>
<protein>
    <submittedName>
        <fullName evidence="2 4">Uncharacterized protein</fullName>
    </submittedName>
</protein>
<reference evidence="2 3" key="2">
    <citation type="submission" date="2018-11" db="EMBL/GenBank/DDBJ databases">
        <authorList>
            <consortium name="Pathogen Informatics"/>
        </authorList>
    </citation>
    <scope>NUCLEOTIDE SEQUENCE [LARGE SCALE GENOMIC DNA]</scope>
</reference>
<evidence type="ECO:0000313" key="2">
    <source>
        <dbReference type="EMBL" id="VDK49554.1"/>
    </source>
</evidence>
<name>A0A0M3JZK7_ANISI</name>
<feature type="transmembrane region" description="Helical" evidence="1">
    <location>
        <begin position="128"/>
        <end position="152"/>
    </location>
</feature>
<organism evidence="4">
    <name type="scientific">Anisakis simplex</name>
    <name type="common">Herring worm</name>
    <dbReference type="NCBI Taxonomy" id="6269"/>
    <lineage>
        <taxon>Eukaryota</taxon>
        <taxon>Metazoa</taxon>
        <taxon>Ecdysozoa</taxon>
        <taxon>Nematoda</taxon>
        <taxon>Chromadorea</taxon>
        <taxon>Rhabditida</taxon>
        <taxon>Spirurina</taxon>
        <taxon>Ascaridomorpha</taxon>
        <taxon>Ascaridoidea</taxon>
        <taxon>Anisakidae</taxon>
        <taxon>Anisakis</taxon>
        <taxon>Anisakis simplex complex</taxon>
    </lineage>
</organism>
<dbReference type="AlphaFoldDB" id="A0A0M3JZK7"/>
<dbReference type="EMBL" id="UYRR01031375">
    <property type="protein sequence ID" value="VDK49554.1"/>
    <property type="molecule type" value="Genomic_DNA"/>
</dbReference>
<evidence type="ECO:0000256" key="1">
    <source>
        <dbReference type="SAM" id="Phobius"/>
    </source>
</evidence>
<evidence type="ECO:0000313" key="3">
    <source>
        <dbReference type="Proteomes" id="UP000267096"/>
    </source>
</evidence>
<keyword evidence="3" id="KW-1185">Reference proteome</keyword>
<dbReference type="Proteomes" id="UP000267096">
    <property type="component" value="Unassembled WGS sequence"/>
</dbReference>
<gene>
    <name evidence="2" type="ORF">ASIM_LOCUS13375</name>
</gene>
<keyword evidence="1" id="KW-1133">Transmembrane helix</keyword>
<keyword evidence="1" id="KW-0472">Membrane</keyword>
<evidence type="ECO:0000313" key="4">
    <source>
        <dbReference type="WBParaSite" id="ASIM_0001394701-mRNA-1"/>
    </source>
</evidence>
<dbReference type="WBParaSite" id="ASIM_0001394701-mRNA-1">
    <property type="protein sequence ID" value="ASIM_0001394701-mRNA-1"/>
    <property type="gene ID" value="ASIM_0001394701"/>
</dbReference>
<accession>A0A0M3JZK7</accession>
<keyword evidence="1" id="KW-0812">Transmembrane</keyword>
<sequence length="172" mass="19074">MSPSSGTAALITSRPSSRGFHYPSALRASSKTWFLSHPGPAPGGPIIRLPFWPPRKLGAANWFATPNHVTPIETVILYPSRPKSGSYRPYDLSCTPLWRLAMLSYSILYYGRGFNRRGPAAGGRLSEVFAAFLLGSLVMMVSVIALVLGFMVKCRLRSRNSRPCRHPLRRRT</sequence>
<reference evidence="4" key="1">
    <citation type="submission" date="2017-02" db="UniProtKB">
        <authorList>
            <consortium name="WormBaseParasite"/>
        </authorList>
    </citation>
    <scope>IDENTIFICATION</scope>
</reference>